<keyword evidence="2" id="KW-1185">Reference proteome</keyword>
<proteinExistence type="predicted"/>
<reference evidence="1" key="1">
    <citation type="submission" date="2021-06" db="EMBL/GenBank/DDBJ databases">
        <title>Comparative genomics, transcriptomics and evolutionary studies reveal genomic signatures of adaptation to plant cell wall in hemibiotrophic fungi.</title>
        <authorList>
            <consortium name="DOE Joint Genome Institute"/>
            <person name="Baroncelli R."/>
            <person name="Diaz J.F."/>
            <person name="Benocci T."/>
            <person name="Peng M."/>
            <person name="Battaglia E."/>
            <person name="Haridas S."/>
            <person name="Andreopoulos W."/>
            <person name="Labutti K."/>
            <person name="Pangilinan J."/>
            <person name="Floch G.L."/>
            <person name="Makela M.R."/>
            <person name="Henrissat B."/>
            <person name="Grigoriev I.V."/>
            <person name="Crouch J.A."/>
            <person name="De Vries R.P."/>
            <person name="Sukno S.A."/>
            <person name="Thon M.R."/>
        </authorList>
    </citation>
    <scope>NUCLEOTIDE SEQUENCE</scope>
    <source>
        <strain evidence="1">CBS 193.32</strain>
    </source>
</reference>
<name>A0AAJ0ACT2_9PEZI</name>
<sequence>MGVDDPTSIAGSMATVDSWGPKRKQVYLWSYCGCGANGKPIRSECCQNCDHARCGYCPVSKVQI</sequence>
<evidence type="ECO:0000313" key="2">
    <source>
        <dbReference type="Proteomes" id="UP001224890"/>
    </source>
</evidence>
<dbReference type="AlphaFoldDB" id="A0AAJ0ACT2"/>
<dbReference type="Proteomes" id="UP001224890">
    <property type="component" value="Unassembled WGS sequence"/>
</dbReference>
<comment type="caution">
    <text evidence="1">The sequence shown here is derived from an EMBL/GenBank/DDBJ whole genome shotgun (WGS) entry which is preliminary data.</text>
</comment>
<dbReference type="RefSeq" id="XP_060423319.1">
    <property type="nucleotide sequence ID" value="XM_060576268.1"/>
</dbReference>
<dbReference type="EMBL" id="JAHMHR010000072">
    <property type="protein sequence ID" value="KAK1658555.1"/>
    <property type="molecule type" value="Genomic_DNA"/>
</dbReference>
<gene>
    <name evidence="1" type="ORF">BDP55DRAFT_682576</name>
</gene>
<evidence type="ECO:0000313" key="1">
    <source>
        <dbReference type="EMBL" id="KAK1658555.1"/>
    </source>
</evidence>
<accession>A0AAJ0ACT2</accession>
<dbReference type="GeneID" id="85460794"/>
<organism evidence="1 2">
    <name type="scientific">Colletotrichum godetiae</name>
    <dbReference type="NCBI Taxonomy" id="1209918"/>
    <lineage>
        <taxon>Eukaryota</taxon>
        <taxon>Fungi</taxon>
        <taxon>Dikarya</taxon>
        <taxon>Ascomycota</taxon>
        <taxon>Pezizomycotina</taxon>
        <taxon>Sordariomycetes</taxon>
        <taxon>Hypocreomycetidae</taxon>
        <taxon>Glomerellales</taxon>
        <taxon>Glomerellaceae</taxon>
        <taxon>Colletotrichum</taxon>
        <taxon>Colletotrichum acutatum species complex</taxon>
    </lineage>
</organism>
<protein>
    <submittedName>
        <fullName evidence="1">Uncharacterized protein</fullName>
    </submittedName>
</protein>